<evidence type="ECO:0000256" key="5">
    <source>
        <dbReference type="ARBA" id="ARBA00023004"/>
    </source>
</evidence>
<protein>
    <recommendedName>
        <fullName evidence="8">Ferredoxin</fullName>
    </recommendedName>
</protein>
<reference evidence="10 11" key="1">
    <citation type="journal article" date="2016" name="Genome Announc.">
        <title>Draft Genome Sequences of Five Rapidly Growing Mycobacterium Species, M. thermoresistibile, M. fortuitum subsp. acetamidolyticum, M. canariasense, M. brisbanense, and M. novocastrense.</title>
        <authorList>
            <person name="Katahira K."/>
            <person name="Ogura Y."/>
            <person name="Gotoh Y."/>
            <person name="Hayashi T."/>
        </authorList>
    </citation>
    <scope>NUCLEOTIDE SEQUENCE [LARGE SCALE GENOMIC DNA]</scope>
    <source>
        <strain evidence="10 11">JCM6362</strain>
    </source>
</reference>
<dbReference type="GO" id="GO:0051538">
    <property type="term" value="F:3 iron, 4 sulfur cluster binding"/>
    <property type="evidence" value="ECO:0007669"/>
    <property type="project" value="UniProtKB-KW"/>
</dbReference>
<evidence type="ECO:0000313" key="11">
    <source>
        <dbReference type="Proteomes" id="UP000069654"/>
    </source>
</evidence>
<evidence type="ECO:0000313" key="10">
    <source>
        <dbReference type="EMBL" id="GAT16200.1"/>
    </source>
</evidence>
<dbReference type="GO" id="GO:0009055">
    <property type="term" value="F:electron transfer activity"/>
    <property type="evidence" value="ECO:0007669"/>
    <property type="project" value="UniProtKB-UniRule"/>
</dbReference>
<dbReference type="Pfam" id="PF13459">
    <property type="entry name" value="Fer4_15"/>
    <property type="match status" value="1"/>
</dbReference>
<evidence type="ECO:0000256" key="6">
    <source>
        <dbReference type="ARBA" id="ARBA00023014"/>
    </source>
</evidence>
<dbReference type="PANTHER" id="PTHR36923">
    <property type="entry name" value="FERREDOXIN"/>
    <property type="match status" value="1"/>
</dbReference>
<comment type="function">
    <text evidence="8">Ferredoxins are iron-sulfur proteins that transfer electrons in a wide variety of metabolic reactions.</text>
</comment>
<dbReference type="InterPro" id="IPR051269">
    <property type="entry name" value="Fe-S_cluster_ET"/>
</dbReference>
<dbReference type="PRINTS" id="PR00352">
    <property type="entry name" value="3FE4SFRDOXIN"/>
</dbReference>
<organism evidence="10 11">
    <name type="scientific">Mycolicibacterium thermoresistibile</name>
    <name type="common">Mycobacterium thermoresistibile</name>
    <dbReference type="NCBI Taxonomy" id="1797"/>
    <lineage>
        <taxon>Bacteria</taxon>
        <taxon>Bacillati</taxon>
        <taxon>Actinomycetota</taxon>
        <taxon>Actinomycetes</taxon>
        <taxon>Mycobacteriales</taxon>
        <taxon>Mycobacteriaceae</taxon>
        <taxon>Mycolicibacterium</taxon>
    </lineage>
</organism>
<keyword evidence="5 8" id="KW-0408">Iron</keyword>
<comment type="caution">
    <text evidence="10">The sequence shown here is derived from an EMBL/GenBank/DDBJ whole genome shotgun (WGS) entry which is preliminary data.</text>
</comment>
<dbReference type="PROSITE" id="PS51379">
    <property type="entry name" value="4FE4S_FER_2"/>
    <property type="match status" value="1"/>
</dbReference>
<sequence>MKAFVDRDKCAGIGMCEATAPNLFEVSDDGQAIVLTDEIAGEDRAAAREAVDNCPAGALTITE</sequence>
<dbReference type="InterPro" id="IPR001080">
    <property type="entry name" value="3Fe4S_ferredoxin"/>
</dbReference>
<dbReference type="STRING" id="1797.RMCT_3169"/>
<dbReference type="Gene3D" id="3.30.70.20">
    <property type="match status" value="1"/>
</dbReference>
<dbReference type="RefSeq" id="WP_040545881.1">
    <property type="nucleotide sequence ID" value="NZ_BCTB01000036.1"/>
</dbReference>
<keyword evidence="3 8" id="KW-0479">Metal-binding</keyword>
<feature type="domain" description="4Fe-4S ferredoxin-type" evidence="9">
    <location>
        <begin position="1"/>
        <end position="29"/>
    </location>
</feature>
<evidence type="ECO:0000256" key="2">
    <source>
        <dbReference type="ARBA" id="ARBA00022448"/>
    </source>
</evidence>
<gene>
    <name evidence="10" type="ORF">RMCT_3169</name>
</gene>
<evidence type="ECO:0000256" key="1">
    <source>
        <dbReference type="ARBA" id="ARBA00001927"/>
    </source>
</evidence>
<evidence type="ECO:0000259" key="9">
    <source>
        <dbReference type="PROSITE" id="PS51379"/>
    </source>
</evidence>
<comment type="cofactor">
    <cofactor evidence="1">
        <name>[3Fe-4S] cluster</name>
        <dbReference type="ChEBI" id="CHEBI:21137"/>
    </cofactor>
</comment>
<keyword evidence="6 8" id="KW-0411">Iron-sulfur</keyword>
<dbReference type="Proteomes" id="UP000069654">
    <property type="component" value="Unassembled WGS sequence"/>
</dbReference>
<evidence type="ECO:0000256" key="8">
    <source>
        <dbReference type="RuleBase" id="RU368020"/>
    </source>
</evidence>
<proteinExistence type="predicted"/>
<keyword evidence="7" id="KW-0003">3Fe-4S</keyword>
<evidence type="ECO:0000256" key="4">
    <source>
        <dbReference type="ARBA" id="ARBA00022982"/>
    </source>
</evidence>
<dbReference type="EMBL" id="BCTB01000036">
    <property type="protein sequence ID" value="GAT16200.1"/>
    <property type="molecule type" value="Genomic_DNA"/>
</dbReference>
<accession>A0A100XGG5</accession>
<name>A0A100XGG5_MYCTH</name>
<evidence type="ECO:0000256" key="3">
    <source>
        <dbReference type="ARBA" id="ARBA00022723"/>
    </source>
</evidence>
<keyword evidence="2 8" id="KW-0813">Transport</keyword>
<dbReference type="InterPro" id="IPR017896">
    <property type="entry name" value="4Fe4S_Fe-S-bd"/>
</dbReference>
<dbReference type="OrthoDB" id="3215519at2"/>
<dbReference type="SUPFAM" id="SSF54862">
    <property type="entry name" value="4Fe-4S ferredoxins"/>
    <property type="match status" value="1"/>
</dbReference>
<dbReference type="AlphaFoldDB" id="A0A100XGG5"/>
<dbReference type="PANTHER" id="PTHR36923:SF3">
    <property type="entry name" value="FERREDOXIN"/>
    <property type="match status" value="1"/>
</dbReference>
<dbReference type="GO" id="GO:0005506">
    <property type="term" value="F:iron ion binding"/>
    <property type="evidence" value="ECO:0007669"/>
    <property type="project" value="UniProtKB-UniRule"/>
</dbReference>
<reference evidence="11" key="2">
    <citation type="submission" date="2016-02" db="EMBL/GenBank/DDBJ databases">
        <title>Draft genome sequence of five rapidly growing Mycobacterium species.</title>
        <authorList>
            <person name="Katahira K."/>
            <person name="Gotou Y."/>
            <person name="Iida K."/>
            <person name="Ogura Y."/>
            <person name="Hayashi T."/>
        </authorList>
    </citation>
    <scope>NUCLEOTIDE SEQUENCE [LARGE SCALE GENOMIC DNA]</scope>
    <source>
        <strain evidence="11">JCM6362</strain>
    </source>
</reference>
<keyword evidence="4 8" id="KW-0249">Electron transport</keyword>
<evidence type="ECO:0000256" key="7">
    <source>
        <dbReference type="ARBA" id="ARBA00023291"/>
    </source>
</evidence>